<dbReference type="PANTHER" id="PTHR24305">
    <property type="entry name" value="CYTOCHROME P450"/>
    <property type="match status" value="1"/>
</dbReference>
<keyword evidence="2" id="KW-0503">Monooxygenase</keyword>
<name>A0A2V1DWW4_9PLEO</name>
<dbReference type="OrthoDB" id="1470350at2759"/>
<sequence>MIQKFYIGQNAAITREIDTSSFLTLQNLKTVLGKLFSITNPESVQFRCSGNSELLSLEAIQNTAEPIELRNTPNAPISEPIGPLPLPFVGNHYEIYPDALGNYDRLFARYGPMIKTINMGTTIFHTNDPNIARHVLREGEFFTKMTTDPAHPLYYMNEQAALFTCNSDSPAFGDSHKFVPPALSPRAIAHHTPFIQESARSIFPVLDQLVDNRQAFNVYQYMFKLAGQIIWRVIVGQDVKHFEALNTPPTLAIRLFGQYLSLMKKMSLRPSWYGKLPFGEPAKLRAVRNDLFNTVEKAMDESITPGGETLSLEDRGSSLKASCISDWLCRVRDKDGKGLPRDVLLANVVVLLGAGFTTSASFLSWALYSLVKYPGNEERLLQEMINHGADGTRSWTYEEVHAMKFLDCFIKEAQRMHSPSFQTARNAKTDTVLPGGYLIPKGSIVITCFPSMHMNSKHWENPQRFDPDRWMVPGFAAEAARSGLYTPFARGKRGCVGFNLALLEVKMVLLELVYHYHFEDASPEAVIYDPEFLVTRPLNFYLNPAKRTTWPEKCEI</sequence>
<accession>A0A2V1DWW4</accession>
<dbReference type="SUPFAM" id="SSF48264">
    <property type="entry name" value="Cytochrome P450"/>
    <property type="match status" value="1"/>
</dbReference>
<protein>
    <submittedName>
        <fullName evidence="2">Putative cytochrome P450 monooxygenase</fullName>
    </submittedName>
</protein>
<evidence type="ECO:0000313" key="2">
    <source>
        <dbReference type="EMBL" id="PVI02667.1"/>
    </source>
</evidence>
<comment type="cofactor">
    <cofactor evidence="1">
        <name>heme</name>
        <dbReference type="ChEBI" id="CHEBI:30413"/>
    </cofactor>
</comment>
<proteinExistence type="predicted"/>
<dbReference type="FunFam" id="1.10.630.10:FF:000090">
    <property type="entry name" value="Cytochrome P450 monooxygenase"/>
    <property type="match status" value="1"/>
</dbReference>
<dbReference type="InterPro" id="IPR036396">
    <property type="entry name" value="Cyt_P450_sf"/>
</dbReference>
<dbReference type="Proteomes" id="UP000244855">
    <property type="component" value="Unassembled WGS sequence"/>
</dbReference>
<dbReference type="PANTHER" id="PTHR24305:SF87">
    <property type="entry name" value="CYTOCHROME P450 MONOOXYGENASE ALND-RELATED"/>
    <property type="match status" value="1"/>
</dbReference>
<dbReference type="CDD" id="cd00302">
    <property type="entry name" value="cytochrome_P450"/>
    <property type="match status" value="1"/>
</dbReference>
<dbReference type="InterPro" id="IPR002401">
    <property type="entry name" value="Cyt_P450_E_grp-I"/>
</dbReference>
<gene>
    <name evidence="2" type="ORF">DM02DRAFT_701177</name>
</gene>
<dbReference type="GO" id="GO:0016705">
    <property type="term" value="F:oxidoreductase activity, acting on paired donors, with incorporation or reduction of molecular oxygen"/>
    <property type="evidence" value="ECO:0007669"/>
    <property type="project" value="InterPro"/>
</dbReference>
<feature type="binding site" description="axial binding residue" evidence="1">
    <location>
        <position position="495"/>
    </location>
    <ligand>
        <name>heme</name>
        <dbReference type="ChEBI" id="CHEBI:30413"/>
    </ligand>
    <ligandPart>
        <name>Fe</name>
        <dbReference type="ChEBI" id="CHEBI:18248"/>
    </ligandPart>
</feature>
<dbReference type="Pfam" id="PF00067">
    <property type="entry name" value="p450"/>
    <property type="match status" value="1"/>
</dbReference>
<dbReference type="EMBL" id="KZ805340">
    <property type="protein sequence ID" value="PVI02667.1"/>
    <property type="molecule type" value="Genomic_DNA"/>
</dbReference>
<dbReference type="InterPro" id="IPR050121">
    <property type="entry name" value="Cytochrome_P450_monoxygenase"/>
</dbReference>
<keyword evidence="1" id="KW-0408">Iron</keyword>
<evidence type="ECO:0000256" key="1">
    <source>
        <dbReference type="PIRSR" id="PIRSR602401-1"/>
    </source>
</evidence>
<keyword evidence="1" id="KW-0349">Heme</keyword>
<dbReference type="PRINTS" id="PR00463">
    <property type="entry name" value="EP450I"/>
</dbReference>
<dbReference type="InterPro" id="IPR001128">
    <property type="entry name" value="Cyt_P450"/>
</dbReference>
<dbReference type="GO" id="GO:0004497">
    <property type="term" value="F:monooxygenase activity"/>
    <property type="evidence" value="ECO:0007669"/>
    <property type="project" value="UniProtKB-KW"/>
</dbReference>
<dbReference type="AlphaFoldDB" id="A0A2V1DWW4"/>
<dbReference type="STRING" id="97972.A0A2V1DWW4"/>
<keyword evidence="2" id="KW-0560">Oxidoreductase</keyword>
<dbReference type="Gene3D" id="1.10.630.10">
    <property type="entry name" value="Cytochrome P450"/>
    <property type="match status" value="1"/>
</dbReference>
<dbReference type="GO" id="GO:0020037">
    <property type="term" value="F:heme binding"/>
    <property type="evidence" value="ECO:0007669"/>
    <property type="project" value="InterPro"/>
</dbReference>
<dbReference type="GO" id="GO:0005506">
    <property type="term" value="F:iron ion binding"/>
    <property type="evidence" value="ECO:0007669"/>
    <property type="project" value="InterPro"/>
</dbReference>
<dbReference type="PRINTS" id="PR00385">
    <property type="entry name" value="P450"/>
</dbReference>
<reference evidence="2 3" key="1">
    <citation type="journal article" date="2018" name="Sci. Rep.">
        <title>Comparative genomics provides insights into the lifestyle and reveals functional heterogeneity of dark septate endophytic fungi.</title>
        <authorList>
            <person name="Knapp D.G."/>
            <person name="Nemeth J.B."/>
            <person name="Barry K."/>
            <person name="Hainaut M."/>
            <person name="Henrissat B."/>
            <person name="Johnson J."/>
            <person name="Kuo A."/>
            <person name="Lim J.H.P."/>
            <person name="Lipzen A."/>
            <person name="Nolan M."/>
            <person name="Ohm R.A."/>
            <person name="Tamas L."/>
            <person name="Grigoriev I.V."/>
            <person name="Spatafora J.W."/>
            <person name="Nagy L.G."/>
            <person name="Kovacs G.M."/>
        </authorList>
    </citation>
    <scope>NUCLEOTIDE SEQUENCE [LARGE SCALE GENOMIC DNA]</scope>
    <source>
        <strain evidence="2 3">DSE2036</strain>
    </source>
</reference>
<organism evidence="2 3">
    <name type="scientific">Periconia macrospinosa</name>
    <dbReference type="NCBI Taxonomy" id="97972"/>
    <lineage>
        <taxon>Eukaryota</taxon>
        <taxon>Fungi</taxon>
        <taxon>Dikarya</taxon>
        <taxon>Ascomycota</taxon>
        <taxon>Pezizomycotina</taxon>
        <taxon>Dothideomycetes</taxon>
        <taxon>Pleosporomycetidae</taxon>
        <taxon>Pleosporales</taxon>
        <taxon>Massarineae</taxon>
        <taxon>Periconiaceae</taxon>
        <taxon>Periconia</taxon>
    </lineage>
</organism>
<keyword evidence="1" id="KW-0479">Metal-binding</keyword>
<keyword evidence="3" id="KW-1185">Reference proteome</keyword>
<evidence type="ECO:0000313" key="3">
    <source>
        <dbReference type="Proteomes" id="UP000244855"/>
    </source>
</evidence>